<proteinExistence type="predicted"/>
<comment type="caution">
    <text evidence="2">The sequence shown here is derived from an EMBL/GenBank/DDBJ whole genome shotgun (WGS) entry which is preliminary data.</text>
</comment>
<dbReference type="PANTHER" id="PTHR35043:SF7">
    <property type="entry name" value="TRANSCRIPTION FACTOR DOMAIN-CONTAINING PROTEIN"/>
    <property type="match status" value="1"/>
</dbReference>
<organism evidence="2 3">
    <name type="scientific">Exophiala dermatitidis</name>
    <name type="common">Black yeast-like fungus</name>
    <name type="synonym">Wangiella dermatitidis</name>
    <dbReference type="NCBI Taxonomy" id="5970"/>
    <lineage>
        <taxon>Eukaryota</taxon>
        <taxon>Fungi</taxon>
        <taxon>Dikarya</taxon>
        <taxon>Ascomycota</taxon>
        <taxon>Pezizomycotina</taxon>
        <taxon>Eurotiomycetes</taxon>
        <taxon>Chaetothyriomycetidae</taxon>
        <taxon>Chaetothyriales</taxon>
        <taxon>Herpotrichiellaceae</taxon>
        <taxon>Exophiala</taxon>
    </lineage>
</organism>
<reference evidence="2" key="1">
    <citation type="submission" date="2023-01" db="EMBL/GenBank/DDBJ databases">
        <title>Exophiala dermititidis isolated from Cystic Fibrosis Patient.</title>
        <authorList>
            <person name="Kurbessoian T."/>
            <person name="Crocker A."/>
            <person name="Murante D."/>
            <person name="Hogan D.A."/>
            <person name="Stajich J.E."/>
        </authorList>
    </citation>
    <scope>NUCLEOTIDE SEQUENCE</scope>
    <source>
        <strain evidence="2">Ex8</strain>
    </source>
</reference>
<evidence type="ECO:0000256" key="1">
    <source>
        <dbReference type="SAM" id="Phobius"/>
    </source>
</evidence>
<dbReference type="PANTHER" id="PTHR35043">
    <property type="entry name" value="TRANSCRIPTION FACTOR DOMAIN-CONTAINING PROTEIN"/>
    <property type="match status" value="1"/>
</dbReference>
<feature type="transmembrane region" description="Helical" evidence="1">
    <location>
        <begin position="93"/>
        <end position="112"/>
    </location>
</feature>
<keyword evidence="1" id="KW-0472">Membrane</keyword>
<name>A0AAN6IZU3_EXODE</name>
<keyword evidence="1" id="KW-1133">Transmembrane helix</keyword>
<dbReference type="AlphaFoldDB" id="A0AAN6IZU3"/>
<feature type="transmembrane region" description="Helical" evidence="1">
    <location>
        <begin position="124"/>
        <end position="148"/>
    </location>
</feature>
<evidence type="ECO:0000313" key="3">
    <source>
        <dbReference type="Proteomes" id="UP001161757"/>
    </source>
</evidence>
<sequence length="249" mass="28658">MCWKDKPMDITTTIRLKSNYTIEHILQEAGDNAREPYRFTPLDFVGREEWICTQMWKYNVNILRSLCLVRQRPKVRPIERLSSFNFPRLSRQAAMVTILVALTYSAIFMAAWNFEFPSTVEQLLWRICASLTLAITFLVGIIEVFLFWPGQAQEGTTVYSKEAESNLPGGFGGQIKLVVMRLACKHFNNSPDKDPALDVPMKSMLLTQPICAVYTVCRIFIVLEDIIGLRALPVTVFQNVDWTVYWPHI</sequence>
<dbReference type="Proteomes" id="UP001161757">
    <property type="component" value="Unassembled WGS sequence"/>
</dbReference>
<protein>
    <submittedName>
        <fullName evidence="2">Uncharacterized protein</fullName>
    </submittedName>
</protein>
<evidence type="ECO:0000313" key="2">
    <source>
        <dbReference type="EMBL" id="KAJ8992941.1"/>
    </source>
</evidence>
<gene>
    <name evidence="2" type="ORF">HRR80_002983</name>
</gene>
<accession>A0AAN6IZU3</accession>
<dbReference type="EMBL" id="JAJGCB010000004">
    <property type="protein sequence ID" value="KAJ8992941.1"/>
    <property type="molecule type" value="Genomic_DNA"/>
</dbReference>
<keyword evidence="1" id="KW-0812">Transmembrane</keyword>